<dbReference type="AlphaFoldDB" id="G5A3W6"/>
<feature type="transmembrane region" description="Helical" evidence="2">
    <location>
        <begin position="35"/>
        <end position="56"/>
    </location>
</feature>
<evidence type="ECO:0000313" key="3">
    <source>
        <dbReference type="EMBL" id="EGZ09466.1"/>
    </source>
</evidence>
<gene>
    <name evidence="3" type="ORF">PHYSODRAFT_304997</name>
</gene>
<keyword evidence="2" id="KW-1133">Transmembrane helix</keyword>
<dbReference type="KEGG" id="psoj:PHYSODRAFT_304997"/>
<evidence type="ECO:0000313" key="4">
    <source>
        <dbReference type="Proteomes" id="UP000002640"/>
    </source>
</evidence>
<dbReference type="InParanoid" id="G5A3W6"/>
<evidence type="ECO:0000256" key="2">
    <source>
        <dbReference type="SAM" id="Phobius"/>
    </source>
</evidence>
<name>G5A3W6_PHYSP</name>
<protein>
    <recommendedName>
        <fullName evidence="5">Elicitin</fullName>
    </recommendedName>
</protein>
<dbReference type="RefSeq" id="XP_009534327.1">
    <property type="nucleotide sequence ID" value="XM_009536032.1"/>
</dbReference>
<keyword evidence="2" id="KW-0812">Transmembrane</keyword>
<proteinExistence type="predicted"/>
<reference evidence="3 4" key="1">
    <citation type="journal article" date="2006" name="Science">
        <title>Phytophthora genome sequences uncover evolutionary origins and mechanisms of pathogenesis.</title>
        <authorList>
            <person name="Tyler B.M."/>
            <person name="Tripathy S."/>
            <person name="Zhang X."/>
            <person name="Dehal P."/>
            <person name="Jiang R.H."/>
            <person name="Aerts A."/>
            <person name="Arredondo F.D."/>
            <person name="Baxter L."/>
            <person name="Bensasson D."/>
            <person name="Beynon J.L."/>
            <person name="Chapman J."/>
            <person name="Damasceno C.M."/>
            <person name="Dorrance A.E."/>
            <person name="Dou D."/>
            <person name="Dickerman A.W."/>
            <person name="Dubchak I.L."/>
            <person name="Garbelotto M."/>
            <person name="Gijzen M."/>
            <person name="Gordon S.G."/>
            <person name="Govers F."/>
            <person name="Grunwald N.J."/>
            <person name="Huang W."/>
            <person name="Ivors K.L."/>
            <person name="Jones R.W."/>
            <person name="Kamoun S."/>
            <person name="Krampis K."/>
            <person name="Lamour K.H."/>
            <person name="Lee M.K."/>
            <person name="McDonald W.H."/>
            <person name="Medina M."/>
            <person name="Meijer H.J."/>
            <person name="Nordberg E.K."/>
            <person name="Maclean D.J."/>
            <person name="Ospina-Giraldo M.D."/>
            <person name="Morris P.F."/>
            <person name="Phuntumart V."/>
            <person name="Putnam N.H."/>
            <person name="Rash S."/>
            <person name="Rose J.K."/>
            <person name="Sakihama Y."/>
            <person name="Salamov A.A."/>
            <person name="Savidor A."/>
            <person name="Scheuring C.F."/>
            <person name="Smith B.M."/>
            <person name="Sobral B.W."/>
            <person name="Terry A."/>
            <person name="Torto-Alalibo T.A."/>
            <person name="Win J."/>
            <person name="Xu Z."/>
            <person name="Zhang H."/>
            <person name="Grigoriev I.V."/>
            <person name="Rokhsar D.S."/>
            <person name="Boore J.L."/>
        </authorList>
    </citation>
    <scope>NUCLEOTIDE SEQUENCE [LARGE SCALE GENOMIC DNA]</scope>
    <source>
        <strain evidence="3 4">P6497</strain>
    </source>
</reference>
<accession>G5A3W6</accession>
<keyword evidence="2" id="KW-0472">Membrane</keyword>
<evidence type="ECO:0008006" key="5">
    <source>
        <dbReference type="Google" id="ProtNLM"/>
    </source>
</evidence>
<dbReference type="GeneID" id="20642484"/>
<dbReference type="Proteomes" id="UP000002640">
    <property type="component" value="Unassembled WGS sequence"/>
</dbReference>
<dbReference type="EMBL" id="JH159159">
    <property type="protein sequence ID" value="EGZ09466.1"/>
    <property type="molecule type" value="Genomic_DNA"/>
</dbReference>
<keyword evidence="4" id="KW-1185">Reference proteome</keyword>
<evidence type="ECO:0000256" key="1">
    <source>
        <dbReference type="SAM" id="MobiDB-lite"/>
    </source>
</evidence>
<organism evidence="3 4">
    <name type="scientific">Phytophthora sojae (strain P6497)</name>
    <name type="common">Soybean stem and root rot agent</name>
    <name type="synonym">Phytophthora megasperma f. sp. glycines</name>
    <dbReference type="NCBI Taxonomy" id="1094619"/>
    <lineage>
        <taxon>Eukaryota</taxon>
        <taxon>Sar</taxon>
        <taxon>Stramenopiles</taxon>
        <taxon>Oomycota</taxon>
        <taxon>Peronosporomycetes</taxon>
        <taxon>Peronosporales</taxon>
        <taxon>Peronosporaceae</taxon>
        <taxon>Phytophthora</taxon>
    </lineage>
</organism>
<feature type="region of interest" description="Disordered" evidence="1">
    <location>
        <begin position="1"/>
        <end position="26"/>
    </location>
</feature>
<sequence>MSLLSTPAALDSPPTTPQFTSSTTSDNPLTRPMSFARFVIGLLLASLAVVNGAAIFPNCSAAQLDTIKNIAQATPLANYLGICNVVGNYEIYPFKTPPNGALQDSVCSHLFCRTALKVFYWTSNLPKCYLDIDGDYSWTPNAHFQRICPKIWSA</sequence>